<dbReference type="RefSeq" id="WP_191194946.1">
    <property type="nucleotide sequence ID" value="NZ_JACXYZ010000001.1"/>
</dbReference>
<organism evidence="3 4">
    <name type="scientific">Nocardioides cavernae</name>
    <dbReference type="NCBI Taxonomy" id="1921566"/>
    <lineage>
        <taxon>Bacteria</taxon>
        <taxon>Bacillati</taxon>
        <taxon>Actinomycetota</taxon>
        <taxon>Actinomycetes</taxon>
        <taxon>Propionibacteriales</taxon>
        <taxon>Nocardioidaceae</taxon>
        <taxon>Nocardioides</taxon>
    </lineage>
</organism>
<sequence length="203" mass="21059">MRATRAIGPALGASLVLLLAACGEDTPDTGVDPSSESSPSETSTETPSETPSATPVEPVDFGTEPAVAPKYKKAALRATSDDLITMIPSTLPEGWTTVGGGYQPDPQWWRMEFTAPTGDVVLDQMPGTSDDVLADQPGLTATDDVDLSAWGTGAWSAWDHDGAIVLAHDLKGSTVVLQGPDLETVRGLAESLLPADEAGEQEG</sequence>
<dbReference type="EMBL" id="JACXYZ010000001">
    <property type="protein sequence ID" value="MBD3925271.1"/>
    <property type="molecule type" value="Genomic_DNA"/>
</dbReference>
<gene>
    <name evidence="3" type="ORF">IEZ26_11600</name>
</gene>
<feature type="region of interest" description="Disordered" evidence="1">
    <location>
        <begin position="24"/>
        <end position="65"/>
    </location>
</feature>
<protein>
    <recommendedName>
        <fullName evidence="5">DUF4245 domain-containing protein</fullName>
    </recommendedName>
</protein>
<comment type="caution">
    <text evidence="3">The sequence shown here is derived from an EMBL/GenBank/DDBJ whole genome shotgun (WGS) entry which is preliminary data.</text>
</comment>
<feature type="signal peptide" evidence="2">
    <location>
        <begin position="1"/>
        <end position="21"/>
    </location>
</feature>
<proteinExistence type="predicted"/>
<dbReference type="PROSITE" id="PS51257">
    <property type="entry name" value="PROKAR_LIPOPROTEIN"/>
    <property type="match status" value="1"/>
</dbReference>
<dbReference type="Proteomes" id="UP000618818">
    <property type="component" value="Unassembled WGS sequence"/>
</dbReference>
<feature type="chain" id="PRO_5047249253" description="DUF4245 domain-containing protein" evidence="2">
    <location>
        <begin position="22"/>
        <end position="203"/>
    </location>
</feature>
<evidence type="ECO:0000256" key="1">
    <source>
        <dbReference type="SAM" id="MobiDB-lite"/>
    </source>
</evidence>
<accession>A0ABR8NAW6</accession>
<evidence type="ECO:0000256" key="2">
    <source>
        <dbReference type="SAM" id="SignalP"/>
    </source>
</evidence>
<keyword evidence="4" id="KW-1185">Reference proteome</keyword>
<evidence type="ECO:0008006" key="5">
    <source>
        <dbReference type="Google" id="ProtNLM"/>
    </source>
</evidence>
<reference evidence="3 4" key="1">
    <citation type="submission" date="2020-09" db="EMBL/GenBank/DDBJ databases">
        <title>novel species in genus Nocardioides.</title>
        <authorList>
            <person name="Zhang G."/>
        </authorList>
    </citation>
    <scope>NUCLEOTIDE SEQUENCE [LARGE SCALE GENOMIC DNA]</scope>
    <source>
        <strain evidence="3 4">KCTC 39551</strain>
    </source>
</reference>
<feature type="compositionally biased region" description="Low complexity" evidence="1">
    <location>
        <begin position="33"/>
        <end position="52"/>
    </location>
</feature>
<evidence type="ECO:0000313" key="4">
    <source>
        <dbReference type="Proteomes" id="UP000618818"/>
    </source>
</evidence>
<evidence type="ECO:0000313" key="3">
    <source>
        <dbReference type="EMBL" id="MBD3925271.1"/>
    </source>
</evidence>
<keyword evidence="2" id="KW-0732">Signal</keyword>
<name>A0ABR8NAW6_9ACTN</name>